<feature type="compositionally biased region" description="Polar residues" evidence="1">
    <location>
        <begin position="64"/>
        <end position="85"/>
    </location>
</feature>
<organism evidence="2 3">
    <name type="scientific">Sanghuangporus baumii</name>
    <name type="common">Phellinus baumii</name>
    <dbReference type="NCBI Taxonomy" id="108892"/>
    <lineage>
        <taxon>Eukaryota</taxon>
        <taxon>Fungi</taxon>
        <taxon>Dikarya</taxon>
        <taxon>Basidiomycota</taxon>
        <taxon>Agaricomycotina</taxon>
        <taxon>Agaricomycetes</taxon>
        <taxon>Hymenochaetales</taxon>
        <taxon>Hymenochaetaceae</taxon>
        <taxon>Sanghuangporus</taxon>
    </lineage>
</organism>
<dbReference type="OrthoDB" id="3251271at2759"/>
<evidence type="ECO:0000313" key="2">
    <source>
        <dbReference type="EMBL" id="OCB85897.1"/>
    </source>
</evidence>
<sequence length="323" mass="34114">MQNAQRAKQQAAVDLESAKVKDEAEWEVPNQVRATWGLASGSKTNAGQTIVQESSYLPFLFPSLQNGGSSSNDEAAGEVTTSTKISGRRSFAKGREIAPTPSSGDGPADGDADSNVRQEHDAALLKPIGSAAESKKPRFAGGPLTGKRTAARLAELDNSTGSLPIGETTASDIPVLAMISEETSAAVGTDLRQMRRLKGQGKEKEKVFDTADDETKWALQSLPDTGKSVSSSDIGKGPLSFLRPTGVDSPAPSSGFGKKSRKREHEFDAEAEAGEASPKSAWRKADSESPSIDGASDTRNQVAKKKKKRKQIKTESEPSTPAS</sequence>
<evidence type="ECO:0000256" key="1">
    <source>
        <dbReference type="SAM" id="MobiDB-lite"/>
    </source>
</evidence>
<reference evidence="2" key="1">
    <citation type="submission" date="2016-06" db="EMBL/GenBank/DDBJ databases">
        <title>Draft Genome sequence of the fungus Inonotus baumii.</title>
        <authorList>
            <person name="Zhu H."/>
            <person name="Lin W."/>
        </authorList>
    </citation>
    <scope>NUCLEOTIDE SEQUENCE</scope>
    <source>
        <strain evidence="2">821</strain>
    </source>
</reference>
<protein>
    <submittedName>
        <fullName evidence="2">Uncharacterized protein</fullName>
    </submittedName>
</protein>
<accession>A0A9Q5HU74</accession>
<name>A0A9Q5HU74_SANBA</name>
<feature type="region of interest" description="Disordered" evidence="1">
    <location>
        <begin position="64"/>
        <end position="147"/>
    </location>
</feature>
<proteinExistence type="predicted"/>
<feature type="compositionally biased region" description="Basic and acidic residues" evidence="1">
    <location>
        <begin position="200"/>
        <end position="216"/>
    </location>
</feature>
<feature type="region of interest" description="Disordered" evidence="1">
    <location>
        <begin position="1"/>
        <end position="26"/>
    </location>
</feature>
<feature type="region of interest" description="Disordered" evidence="1">
    <location>
        <begin position="196"/>
        <end position="323"/>
    </location>
</feature>
<feature type="compositionally biased region" description="Basic and acidic residues" evidence="1">
    <location>
        <begin position="114"/>
        <end position="123"/>
    </location>
</feature>
<feature type="compositionally biased region" description="Basic residues" evidence="1">
    <location>
        <begin position="302"/>
        <end position="311"/>
    </location>
</feature>
<comment type="caution">
    <text evidence="2">The sequence shown here is derived from an EMBL/GenBank/DDBJ whole genome shotgun (WGS) entry which is preliminary data.</text>
</comment>
<evidence type="ECO:0000313" key="3">
    <source>
        <dbReference type="Proteomes" id="UP000757232"/>
    </source>
</evidence>
<dbReference type="Proteomes" id="UP000757232">
    <property type="component" value="Unassembled WGS sequence"/>
</dbReference>
<keyword evidence="3" id="KW-1185">Reference proteome</keyword>
<gene>
    <name evidence="2" type="ORF">A7U60_g7030</name>
</gene>
<dbReference type="AlphaFoldDB" id="A0A9Q5HU74"/>
<dbReference type="EMBL" id="LNZH02000206">
    <property type="protein sequence ID" value="OCB85897.1"/>
    <property type="molecule type" value="Genomic_DNA"/>
</dbReference>